<evidence type="ECO:0000313" key="3">
    <source>
        <dbReference type="EMBL" id="MBP0440351.1"/>
    </source>
</evidence>
<accession>A0A8J7RL19</accession>
<dbReference type="Gene3D" id="1.10.12.10">
    <property type="entry name" value="Lyase 2-enoyl-coa Hydratase, Chain A, domain 2"/>
    <property type="match status" value="1"/>
</dbReference>
<sequence length="260" mass="28202">MTLHALENVRVAFDGHVSIVTLARPPVNAQSPQFQEEIAYAFDYLSDLDEVRAIVLTGAGKVFCAGVDLKERAGKQWAPAERRNTLRSARESYHAIMECTKPVIGAINGAALGAGLALVASCDILIASEDASLGLPEVTVGLMGGARHAMQLFPRSRLRRMMLTGDRVDGAELYRLGIVEACVPAAELMTSAMAMAQRIAGHSPVATRLAKHSLNAIENMSLRDGYRFEQDMTMRLAESADSREAMLAFKEKRAPVFKGK</sequence>
<dbReference type="FunFam" id="1.10.12.10:FF:000001">
    <property type="entry name" value="Probable enoyl-CoA hydratase, mitochondrial"/>
    <property type="match status" value="1"/>
</dbReference>
<dbReference type="CDD" id="cd06558">
    <property type="entry name" value="crotonase-like"/>
    <property type="match status" value="1"/>
</dbReference>
<dbReference type="EMBL" id="JAGIYY010000007">
    <property type="protein sequence ID" value="MBP0440351.1"/>
    <property type="molecule type" value="Genomic_DNA"/>
</dbReference>
<name>A0A8J7RL19_9HYPH</name>
<keyword evidence="4" id="KW-1185">Reference proteome</keyword>
<comment type="similarity">
    <text evidence="1">Belongs to the enoyl-CoA hydratase/isomerase family.</text>
</comment>
<dbReference type="PANTHER" id="PTHR11941">
    <property type="entry name" value="ENOYL-COA HYDRATASE-RELATED"/>
    <property type="match status" value="1"/>
</dbReference>
<organism evidence="3 4">
    <name type="scientific">Tianweitania sediminis</name>
    <dbReference type="NCBI Taxonomy" id="1502156"/>
    <lineage>
        <taxon>Bacteria</taxon>
        <taxon>Pseudomonadati</taxon>
        <taxon>Pseudomonadota</taxon>
        <taxon>Alphaproteobacteria</taxon>
        <taxon>Hyphomicrobiales</taxon>
        <taxon>Phyllobacteriaceae</taxon>
        <taxon>Tianweitania</taxon>
    </lineage>
</organism>
<reference evidence="3" key="1">
    <citation type="submission" date="2021-03" db="EMBL/GenBank/DDBJ databases">
        <title>Genome sequencing and assembly of Tianweitania sediminis.</title>
        <authorList>
            <person name="Chhetri G."/>
        </authorList>
    </citation>
    <scope>NUCLEOTIDE SEQUENCE</scope>
    <source>
        <strain evidence="3">Z8</strain>
    </source>
</reference>
<gene>
    <name evidence="3" type="ORF">J5Y06_16995</name>
</gene>
<comment type="caution">
    <text evidence="3">The sequence shown here is derived from an EMBL/GenBank/DDBJ whole genome shotgun (WGS) entry which is preliminary data.</text>
</comment>
<dbReference type="InterPro" id="IPR014748">
    <property type="entry name" value="Enoyl-CoA_hydra_C"/>
</dbReference>
<keyword evidence="2" id="KW-0456">Lyase</keyword>
<dbReference type="AlphaFoldDB" id="A0A8J7RL19"/>
<dbReference type="InterPro" id="IPR029045">
    <property type="entry name" value="ClpP/crotonase-like_dom_sf"/>
</dbReference>
<dbReference type="InterPro" id="IPR001753">
    <property type="entry name" value="Enoyl-CoA_hydra/iso"/>
</dbReference>
<evidence type="ECO:0000256" key="2">
    <source>
        <dbReference type="ARBA" id="ARBA00023239"/>
    </source>
</evidence>
<dbReference type="Pfam" id="PF00378">
    <property type="entry name" value="ECH_1"/>
    <property type="match status" value="1"/>
</dbReference>
<evidence type="ECO:0000313" key="4">
    <source>
        <dbReference type="Proteomes" id="UP000666240"/>
    </source>
</evidence>
<dbReference type="GO" id="GO:0016836">
    <property type="term" value="F:hydro-lyase activity"/>
    <property type="evidence" value="ECO:0007669"/>
    <property type="project" value="UniProtKB-ARBA"/>
</dbReference>
<dbReference type="PANTHER" id="PTHR11941:SF54">
    <property type="entry name" value="ENOYL-COA HYDRATASE, MITOCHONDRIAL"/>
    <property type="match status" value="1"/>
</dbReference>
<dbReference type="Proteomes" id="UP000666240">
    <property type="component" value="Unassembled WGS sequence"/>
</dbReference>
<protein>
    <submittedName>
        <fullName evidence="3">Enoyl-CoA hydratase/isomerase family protein</fullName>
    </submittedName>
</protein>
<dbReference type="Gene3D" id="3.90.226.10">
    <property type="entry name" value="2-enoyl-CoA Hydratase, Chain A, domain 1"/>
    <property type="match status" value="1"/>
</dbReference>
<dbReference type="GO" id="GO:0006635">
    <property type="term" value="P:fatty acid beta-oxidation"/>
    <property type="evidence" value="ECO:0007669"/>
    <property type="project" value="TreeGrafter"/>
</dbReference>
<dbReference type="SUPFAM" id="SSF52096">
    <property type="entry name" value="ClpP/crotonase"/>
    <property type="match status" value="1"/>
</dbReference>
<dbReference type="NCBIfam" id="NF005073">
    <property type="entry name" value="PRK06495.1"/>
    <property type="match status" value="1"/>
</dbReference>
<proteinExistence type="inferred from homology"/>
<evidence type="ECO:0000256" key="1">
    <source>
        <dbReference type="ARBA" id="ARBA00005254"/>
    </source>
</evidence>